<proteinExistence type="predicted"/>
<gene>
    <name evidence="3" type="ORF">B0A49_11186</name>
</gene>
<dbReference type="OrthoDB" id="415706at2759"/>
<evidence type="ECO:0000256" key="1">
    <source>
        <dbReference type="SAM" id="MobiDB-lite"/>
    </source>
</evidence>
<organism evidence="3 4">
    <name type="scientific">Cryomyces minteri</name>
    <dbReference type="NCBI Taxonomy" id="331657"/>
    <lineage>
        <taxon>Eukaryota</taxon>
        <taxon>Fungi</taxon>
        <taxon>Dikarya</taxon>
        <taxon>Ascomycota</taxon>
        <taxon>Pezizomycotina</taxon>
        <taxon>Dothideomycetes</taxon>
        <taxon>Dothideomycetes incertae sedis</taxon>
        <taxon>Cryomyces</taxon>
    </lineage>
</organism>
<accession>A0A4U0VNV7</accession>
<name>A0A4U0VNV7_9PEZI</name>
<dbReference type="AlphaFoldDB" id="A0A4U0VNV7"/>
<dbReference type="Proteomes" id="UP000308768">
    <property type="component" value="Unassembled WGS sequence"/>
</dbReference>
<comment type="caution">
    <text evidence="3">The sequence shown here is derived from an EMBL/GenBank/DDBJ whole genome shotgun (WGS) entry which is preliminary data.</text>
</comment>
<feature type="compositionally biased region" description="Polar residues" evidence="1">
    <location>
        <begin position="68"/>
        <end position="84"/>
    </location>
</feature>
<dbReference type="InterPro" id="IPR020850">
    <property type="entry name" value="GED_dom"/>
</dbReference>
<sequence length="84" mass="8983">MDSATVKKIASESEAKQIRRRELSEKLAALDAGSALCKQYALRVTSARETHEPPNVVQDESGGETPDPSVSQLGNNQQDVATDG</sequence>
<feature type="region of interest" description="Disordered" evidence="1">
    <location>
        <begin position="45"/>
        <end position="84"/>
    </location>
</feature>
<dbReference type="PROSITE" id="PS51388">
    <property type="entry name" value="GED"/>
    <property type="match status" value="1"/>
</dbReference>
<keyword evidence="4" id="KW-1185">Reference proteome</keyword>
<protein>
    <recommendedName>
        <fullName evidence="2">GED domain-containing protein</fullName>
    </recommendedName>
</protein>
<feature type="domain" description="GED" evidence="2">
    <location>
        <begin position="1"/>
        <end position="45"/>
    </location>
</feature>
<feature type="non-terminal residue" evidence="3">
    <location>
        <position position="84"/>
    </location>
</feature>
<reference evidence="3 4" key="1">
    <citation type="submission" date="2017-03" db="EMBL/GenBank/DDBJ databases">
        <title>Genomes of endolithic fungi from Antarctica.</title>
        <authorList>
            <person name="Coleine C."/>
            <person name="Masonjones S."/>
            <person name="Stajich J.E."/>
        </authorList>
    </citation>
    <scope>NUCLEOTIDE SEQUENCE [LARGE SCALE GENOMIC DNA]</scope>
    <source>
        <strain evidence="3 4">CCFEE 5187</strain>
    </source>
</reference>
<evidence type="ECO:0000313" key="3">
    <source>
        <dbReference type="EMBL" id="TKA50186.1"/>
    </source>
</evidence>
<evidence type="ECO:0000313" key="4">
    <source>
        <dbReference type="Proteomes" id="UP000308768"/>
    </source>
</evidence>
<dbReference type="EMBL" id="NAJN01002646">
    <property type="protein sequence ID" value="TKA50186.1"/>
    <property type="molecule type" value="Genomic_DNA"/>
</dbReference>
<evidence type="ECO:0000259" key="2">
    <source>
        <dbReference type="PROSITE" id="PS51388"/>
    </source>
</evidence>